<dbReference type="STRING" id="1121014.N788_02605"/>
<evidence type="ECO:0000256" key="1">
    <source>
        <dbReference type="HAMAP-Rule" id="MF_00715"/>
    </source>
</evidence>
<dbReference type="PATRIC" id="fig|1121014.3.peg.496"/>
<dbReference type="AlphaFoldDB" id="A0A087MMI3"/>
<dbReference type="Proteomes" id="UP000029085">
    <property type="component" value="Unassembled WGS sequence"/>
</dbReference>
<keyword evidence="3" id="KW-1185">Reference proteome</keyword>
<dbReference type="EMBL" id="AVCJ01000001">
    <property type="protein sequence ID" value="KFL38086.1"/>
    <property type="molecule type" value="Genomic_DNA"/>
</dbReference>
<dbReference type="RefSeq" id="WP_034220513.1">
    <property type="nucleotide sequence ID" value="NZ_AVCJ01000001.1"/>
</dbReference>
<gene>
    <name evidence="1" type="primary">slyX</name>
    <name evidence="2" type="ORF">N788_02605</name>
</gene>
<evidence type="ECO:0000313" key="2">
    <source>
        <dbReference type="EMBL" id="KFL38086.1"/>
    </source>
</evidence>
<reference evidence="3" key="1">
    <citation type="submission" date="2013-08" db="EMBL/GenBank/DDBJ databases">
        <title>Genome sequencing of Arenimonas donghaensis.</title>
        <authorList>
            <person name="Chen F."/>
            <person name="Wang G."/>
        </authorList>
    </citation>
    <scope>NUCLEOTIDE SEQUENCE [LARGE SCALE GENOMIC DNA]</scope>
    <source>
        <strain evidence="3">HO3-R19</strain>
    </source>
</reference>
<comment type="caution">
    <text evidence="2">The sequence shown here is derived from an EMBL/GenBank/DDBJ whole genome shotgun (WGS) entry which is preliminary data.</text>
</comment>
<dbReference type="Gene3D" id="1.20.5.300">
    <property type="match status" value="1"/>
</dbReference>
<dbReference type="Pfam" id="PF04102">
    <property type="entry name" value="SlyX"/>
    <property type="match status" value="1"/>
</dbReference>
<proteinExistence type="inferred from homology"/>
<dbReference type="PANTHER" id="PTHR36508:SF1">
    <property type="entry name" value="PROTEIN SLYX"/>
    <property type="match status" value="1"/>
</dbReference>
<dbReference type="HAMAP" id="MF_00715">
    <property type="entry name" value="SlyX"/>
    <property type="match status" value="1"/>
</dbReference>
<dbReference type="OrthoDB" id="5998734at2"/>
<name>A0A087MMI3_9GAMM</name>
<accession>A0A087MMI3</accession>
<evidence type="ECO:0000313" key="3">
    <source>
        <dbReference type="Proteomes" id="UP000029085"/>
    </source>
</evidence>
<comment type="similarity">
    <text evidence="1">Belongs to the SlyX family.</text>
</comment>
<sequence length="71" mass="8051">MTTDVEQRIAELETRLAFQEHTLGELSDALAEIRMESARNAETLVRVMAELKQLRTLLYADPGSEPPPPHY</sequence>
<dbReference type="PANTHER" id="PTHR36508">
    <property type="entry name" value="PROTEIN SLYX"/>
    <property type="match status" value="1"/>
</dbReference>
<dbReference type="InterPro" id="IPR007236">
    <property type="entry name" value="SlyX"/>
</dbReference>
<reference evidence="2 3" key="2">
    <citation type="journal article" date="2015" name="Stand. Genomic Sci.">
        <title>High quality draft genomic sequence of Arenimonas donghaensis DSM 18148(T).</title>
        <authorList>
            <person name="Chen F."/>
            <person name="Wang H."/>
            <person name="Cao Y."/>
            <person name="Li X."/>
            <person name="Wang G."/>
        </authorList>
    </citation>
    <scope>NUCLEOTIDE SEQUENCE [LARGE SCALE GENOMIC DNA]</scope>
    <source>
        <strain evidence="2 3">HO3-R19</strain>
    </source>
</reference>
<organism evidence="2 3">
    <name type="scientific">Arenimonas donghaensis DSM 18148 = HO3-R19</name>
    <dbReference type="NCBI Taxonomy" id="1121014"/>
    <lineage>
        <taxon>Bacteria</taxon>
        <taxon>Pseudomonadati</taxon>
        <taxon>Pseudomonadota</taxon>
        <taxon>Gammaproteobacteria</taxon>
        <taxon>Lysobacterales</taxon>
        <taxon>Lysobacteraceae</taxon>
        <taxon>Arenimonas</taxon>
    </lineage>
</organism>
<protein>
    <recommendedName>
        <fullName evidence="1">Protein SlyX homolog</fullName>
    </recommendedName>
</protein>